<evidence type="ECO:0000313" key="3">
    <source>
        <dbReference type="Proteomes" id="UP000199513"/>
    </source>
</evidence>
<keyword evidence="1" id="KW-1133">Transmembrane helix</keyword>
<dbReference type="EMBL" id="FONY01000003">
    <property type="protein sequence ID" value="SFE58061.1"/>
    <property type="molecule type" value="Genomic_DNA"/>
</dbReference>
<accession>A0A1I2BPJ3</accession>
<dbReference type="STRING" id="1003.SAMN04488541_1003105"/>
<reference evidence="2 3" key="1">
    <citation type="submission" date="2016-10" db="EMBL/GenBank/DDBJ databases">
        <authorList>
            <person name="de Groot N.N."/>
        </authorList>
    </citation>
    <scope>NUCLEOTIDE SEQUENCE [LARGE SCALE GENOMIC DNA]</scope>
    <source>
        <strain>GEY</strain>
        <strain evidence="3">DSM 9560</strain>
    </source>
</reference>
<dbReference type="InterPro" id="IPR022134">
    <property type="entry name" value="DUF3667"/>
</dbReference>
<feature type="transmembrane region" description="Helical" evidence="1">
    <location>
        <begin position="42"/>
        <end position="63"/>
    </location>
</feature>
<feature type="transmembrane region" description="Helical" evidence="1">
    <location>
        <begin position="551"/>
        <end position="573"/>
    </location>
</feature>
<evidence type="ECO:0008006" key="4">
    <source>
        <dbReference type="Google" id="ProtNLM"/>
    </source>
</evidence>
<proteinExistence type="predicted"/>
<protein>
    <recommendedName>
        <fullName evidence="4">DUF3667 domain-containing protein</fullName>
    </recommendedName>
</protein>
<feature type="transmembrane region" description="Helical" evidence="1">
    <location>
        <begin position="616"/>
        <end position="639"/>
    </location>
</feature>
<keyword evidence="1" id="KW-0812">Transmembrane</keyword>
<dbReference type="RefSeq" id="WP_091539500.1">
    <property type="nucleotide sequence ID" value="NZ_FONY01000003.1"/>
</dbReference>
<feature type="transmembrane region" description="Helical" evidence="1">
    <location>
        <begin position="280"/>
        <end position="302"/>
    </location>
</feature>
<keyword evidence="3" id="KW-1185">Reference proteome</keyword>
<organism evidence="2 3">
    <name type="scientific">Thermoflexibacter ruber</name>
    <dbReference type="NCBI Taxonomy" id="1003"/>
    <lineage>
        <taxon>Bacteria</taxon>
        <taxon>Pseudomonadati</taxon>
        <taxon>Bacteroidota</taxon>
        <taxon>Cytophagia</taxon>
        <taxon>Cytophagales</taxon>
        <taxon>Thermoflexibacteraceae</taxon>
        <taxon>Thermoflexibacter</taxon>
    </lineage>
</organism>
<feature type="transmembrane region" description="Helical" evidence="1">
    <location>
        <begin position="585"/>
        <end position="604"/>
    </location>
</feature>
<dbReference type="Pfam" id="PF12412">
    <property type="entry name" value="DUF3667"/>
    <property type="match status" value="1"/>
</dbReference>
<feature type="transmembrane region" description="Helical" evidence="1">
    <location>
        <begin position="247"/>
        <end position="268"/>
    </location>
</feature>
<evidence type="ECO:0000256" key="1">
    <source>
        <dbReference type="SAM" id="Phobius"/>
    </source>
</evidence>
<evidence type="ECO:0000313" key="2">
    <source>
        <dbReference type="EMBL" id="SFE58061.1"/>
    </source>
</evidence>
<keyword evidence="1" id="KW-0472">Membrane</keyword>
<feature type="transmembrane region" description="Helical" evidence="1">
    <location>
        <begin position="210"/>
        <end position="227"/>
    </location>
</feature>
<sequence>MAKNKQIIQKKDNHCENCGWETHDAFCENCGQRKQGRFTITYVLGELIALLNYDKGFFYNFYYLTSRPVQNLSDYLKGKTKTFYPPLPYFLTATTILILLLVFGAEYIGKHFAEKVNYVFEVKTVEKEIEDTKSAYYKKRKLQQIELSELTRQLDSLRDEDSAVTQPLGDSLHKKVHLWLLDSKKHQENLKMLSKKEDEKAHIEKIKYGILYLLPFFFALIAFFIFRKSNLLFTEHLIIQLYTFSQTLWLICLSLGVVLFVSWTYKLLAKTNEIPQSLSVIYLVFIGLVAIGGLVAGVYVSWQCAKQGFKAGLEGKCANCGHETHANYCLQCGQRKQGRFTFDYIWGEILAVLSYDRGLITNFVHLALRPSRTIVAYLNGKTKPYYPPLSYFLTAMTIGIIAVSIATGSWEQVDVSILEDSEAVEKKRIEANYAKDRTVFENRLHLLDSLYGESYRRNPAELSLLVHSEVGRDSIYRSFSYTNTVDNLIRHNDDELRVVSKSDIERRVALYGVFYGTPIYLTLLVFVLYFTKRLYLTEHLIIQLFLCAQGVWYAILLFFLLAGTNLFVLPLFIQGYAFTALPTSSRFFVILGYVAVLLGWYYYASIACYKQAWWLVLIKCFLMLIAIAVMSIAASFLGLQLVN</sequence>
<feature type="transmembrane region" description="Helical" evidence="1">
    <location>
        <begin position="389"/>
        <end position="410"/>
    </location>
</feature>
<dbReference type="Proteomes" id="UP000199513">
    <property type="component" value="Unassembled WGS sequence"/>
</dbReference>
<gene>
    <name evidence="2" type="ORF">SAMN04488541_1003105</name>
</gene>
<feature type="transmembrane region" description="Helical" evidence="1">
    <location>
        <begin position="344"/>
        <end position="368"/>
    </location>
</feature>
<name>A0A1I2BPJ3_9BACT</name>
<dbReference type="OrthoDB" id="7446256at2"/>
<dbReference type="AlphaFoldDB" id="A0A1I2BPJ3"/>
<feature type="transmembrane region" description="Helical" evidence="1">
    <location>
        <begin position="508"/>
        <end position="530"/>
    </location>
</feature>
<feature type="transmembrane region" description="Helical" evidence="1">
    <location>
        <begin position="83"/>
        <end position="105"/>
    </location>
</feature>